<dbReference type="EC" id="7.1.1.-" evidence="5"/>
<reference evidence="7 8" key="1">
    <citation type="journal article" date="2021" name="bioRxiv">
        <title>Unraveling nitrogen, sulfur and carbon metabolic pathways and microbial community transcriptional responses to substrate deprivation and toxicity stresses in a bioreactor mimicking anoxic brackish coastal sediment conditions.</title>
        <authorList>
            <person name="Martins P.D."/>
            <person name="Echeveste M.J."/>
            <person name="Arshad A."/>
            <person name="Kurth J."/>
            <person name="Ouboter H."/>
            <person name="Jetten M.S.M."/>
            <person name="Welte C.U."/>
        </authorList>
    </citation>
    <scope>NUCLEOTIDE SEQUENCE [LARGE SCALE GENOMIC DNA]</scope>
    <source>
        <strain evidence="7">MAG_38</strain>
    </source>
</reference>
<dbReference type="GO" id="GO:0003954">
    <property type="term" value="F:NADH dehydrogenase activity"/>
    <property type="evidence" value="ECO:0007669"/>
    <property type="project" value="TreeGrafter"/>
</dbReference>
<dbReference type="InterPro" id="IPR001694">
    <property type="entry name" value="NADH_UbQ_OxRdtase_su1/FPO"/>
</dbReference>
<feature type="transmembrane region" description="Helical" evidence="5">
    <location>
        <begin position="6"/>
        <end position="30"/>
    </location>
</feature>
<dbReference type="Pfam" id="PF00146">
    <property type="entry name" value="NADHdh"/>
    <property type="match status" value="1"/>
</dbReference>
<keyword evidence="5" id="KW-1003">Cell membrane</keyword>
<evidence type="ECO:0000313" key="7">
    <source>
        <dbReference type="EMBL" id="MBZ0160273.1"/>
    </source>
</evidence>
<dbReference type="GO" id="GO:0048038">
    <property type="term" value="F:quinone binding"/>
    <property type="evidence" value="ECO:0007669"/>
    <property type="project" value="UniProtKB-KW"/>
</dbReference>
<keyword evidence="5 6" id="KW-0520">NAD</keyword>
<feature type="transmembrane region" description="Helical" evidence="5">
    <location>
        <begin position="273"/>
        <end position="293"/>
    </location>
</feature>
<comment type="caution">
    <text evidence="7">The sequence shown here is derived from an EMBL/GenBank/DDBJ whole genome shotgun (WGS) entry which is preliminary data.</text>
</comment>
<dbReference type="Proteomes" id="UP001197609">
    <property type="component" value="Unassembled WGS sequence"/>
</dbReference>
<comment type="catalytic activity">
    <reaction evidence="5">
        <text>a quinone + NADH + 5 H(+)(in) = a quinol + NAD(+) + 4 H(+)(out)</text>
        <dbReference type="Rhea" id="RHEA:57888"/>
        <dbReference type="ChEBI" id="CHEBI:15378"/>
        <dbReference type="ChEBI" id="CHEBI:24646"/>
        <dbReference type="ChEBI" id="CHEBI:57540"/>
        <dbReference type="ChEBI" id="CHEBI:57945"/>
        <dbReference type="ChEBI" id="CHEBI:132124"/>
    </reaction>
</comment>
<feature type="transmembrane region" description="Helical" evidence="5">
    <location>
        <begin position="305"/>
        <end position="327"/>
    </location>
</feature>
<evidence type="ECO:0000256" key="4">
    <source>
        <dbReference type="ARBA" id="ARBA00023136"/>
    </source>
</evidence>
<keyword evidence="5" id="KW-1278">Translocase</keyword>
<evidence type="ECO:0000256" key="3">
    <source>
        <dbReference type="ARBA" id="ARBA00022989"/>
    </source>
</evidence>
<evidence type="ECO:0000256" key="5">
    <source>
        <dbReference type="HAMAP-Rule" id="MF_01350"/>
    </source>
</evidence>
<dbReference type="NCBIfam" id="NF004741">
    <property type="entry name" value="PRK06076.1-2"/>
    <property type="match status" value="1"/>
</dbReference>
<dbReference type="HAMAP" id="MF_01350">
    <property type="entry name" value="NDH1_NuoH"/>
    <property type="match status" value="1"/>
</dbReference>
<accession>A0AAJ1EII4</accession>
<keyword evidence="7" id="KW-0560">Oxidoreductase</keyword>
<dbReference type="PANTHER" id="PTHR11432:SF3">
    <property type="entry name" value="NADH-UBIQUINONE OXIDOREDUCTASE CHAIN 1"/>
    <property type="match status" value="1"/>
</dbReference>
<name>A0AAJ1EII4_9BACT</name>
<gene>
    <name evidence="5 7" type="primary">nuoH</name>
    <name evidence="7" type="ORF">K8G79_09085</name>
</gene>
<dbReference type="GO" id="GO:0005886">
    <property type="term" value="C:plasma membrane"/>
    <property type="evidence" value="ECO:0007669"/>
    <property type="project" value="UniProtKB-SubCell"/>
</dbReference>
<comment type="similarity">
    <text evidence="5 6">Belongs to the complex I subunit 1 family.</text>
</comment>
<keyword evidence="4 5" id="KW-0472">Membrane</keyword>
<dbReference type="EMBL" id="JAIOIU010000109">
    <property type="protein sequence ID" value="MBZ0160273.1"/>
    <property type="molecule type" value="Genomic_DNA"/>
</dbReference>
<dbReference type="PROSITE" id="PS00667">
    <property type="entry name" value="COMPLEX1_ND1_1"/>
    <property type="match status" value="1"/>
</dbReference>
<sequence length="328" mass="36508">MPEGAFFVIMVTKIVVVFGLVLLSVTYLTWLERKVIGDIQVRLGPMRVGPHGLLQPIADGIKLLFKEEIIPQAADRTLYLLAPALTLIPAFISFAVIPFGDQIRLFGQTIDLVITDVNIGLLYVFGVASLGIYGIVLGGWASNNKYALLGGLRASAQMISYELSLGLSVVGVVMLSQSLSLVEIVDTQAKVWFIVLQPIGFLIFLICAVAEVNRAPFDLPEAETELVAGFHVEYSSMKFAMYFMAEYANMITVSAMATTLFLGGWRGPWLPPVVWFLIKLYLFIFLFIWLRGTLPRFRYDQLMRFGWKVLLPLALVNIMVTAVFVALR</sequence>
<keyword evidence="2 5" id="KW-0812">Transmembrane</keyword>
<dbReference type="GO" id="GO:0016655">
    <property type="term" value="F:oxidoreductase activity, acting on NAD(P)H, quinone or similar compound as acceptor"/>
    <property type="evidence" value="ECO:0007669"/>
    <property type="project" value="UniProtKB-UniRule"/>
</dbReference>
<feature type="transmembrane region" description="Helical" evidence="5">
    <location>
        <begin position="191"/>
        <end position="210"/>
    </location>
</feature>
<evidence type="ECO:0000256" key="6">
    <source>
        <dbReference type="RuleBase" id="RU000471"/>
    </source>
</evidence>
<evidence type="ECO:0000256" key="1">
    <source>
        <dbReference type="ARBA" id="ARBA00004141"/>
    </source>
</evidence>
<feature type="transmembrane region" description="Helical" evidence="5">
    <location>
        <begin position="78"/>
        <end position="100"/>
    </location>
</feature>
<evidence type="ECO:0000313" key="8">
    <source>
        <dbReference type="Proteomes" id="UP001197609"/>
    </source>
</evidence>
<evidence type="ECO:0000256" key="2">
    <source>
        <dbReference type="ARBA" id="ARBA00022692"/>
    </source>
</evidence>
<dbReference type="InterPro" id="IPR018086">
    <property type="entry name" value="NADH_UbQ_OxRdtase_su1_CS"/>
</dbReference>
<organism evidence="7 8">
    <name type="scientific">Candidatus Methylomirabilis tolerans</name>
    <dbReference type="NCBI Taxonomy" id="3123416"/>
    <lineage>
        <taxon>Bacteria</taxon>
        <taxon>Candidatus Methylomirabilota</taxon>
        <taxon>Candidatus Methylomirabilia</taxon>
        <taxon>Candidatus Methylomirabilales</taxon>
        <taxon>Candidatus Methylomirabilaceae</taxon>
        <taxon>Candidatus Methylomirabilis</taxon>
    </lineage>
</organism>
<keyword evidence="5" id="KW-0830">Ubiquinone</keyword>
<comment type="function">
    <text evidence="5">NDH-1 shuttles electrons from NADH, via FMN and iron-sulfur (Fe-S) centers, to quinones in the respiratory chain. The immediate electron acceptor for the enzyme in this species is believed to be ubiquinone. Couples the redox reaction to proton translocation (for every two electrons transferred, four hydrogen ions are translocated across the cytoplasmic membrane), and thus conserves the redox energy in a proton gradient. This subunit may bind ubiquinone.</text>
</comment>
<comment type="subcellular location">
    <subcellularLocation>
        <location evidence="5 6">Cell membrane</location>
        <topology evidence="5 6">Multi-pass membrane protein</topology>
    </subcellularLocation>
    <subcellularLocation>
        <location evidence="1">Membrane</location>
        <topology evidence="1">Multi-pass membrane protein</topology>
    </subcellularLocation>
</comment>
<keyword evidence="3 5" id="KW-1133">Transmembrane helix</keyword>
<dbReference type="PROSITE" id="PS00668">
    <property type="entry name" value="COMPLEX1_ND1_2"/>
    <property type="match status" value="1"/>
</dbReference>
<protein>
    <recommendedName>
        <fullName evidence="5">NADH-quinone oxidoreductase subunit H</fullName>
        <ecNumber evidence="5">7.1.1.-</ecNumber>
    </recommendedName>
    <alternativeName>
        <fullName evidence="5">NADH dehydrogenase I subunit H</fullName>
    </alternativeName>
    <alternativeName>
        <fullName evidence="5">NDH-1 subunit H</fullName>
    </alternativeName>
</protein>
<feature type="transmembrane region" description="Helical" evidence="5">
    <location>
        <begin position="247"/>
        <end position="267"/>
    </location>
</feature>
<dbReference type="GO" id="GO:0009060">
    <property type="term" value="P:aerobic respiration"/>
    <property type="evidence" value="ECO:0007669"/>
    <property type="project" value="TreeGrafter"/>
</dbReference>
<comment type="subunit">
    <text evidence="5">NDH-1 is composed of 14 different subunits. Subunits NuoA, H, J, K, L, M, N constitute the membrane sector of the complex.</text>
</comment>
<keyword evidence="5" id="KW-0874">Quinone</keyword>
<feature type="transmembrane region" description="Helical" evidence="5">
    <location>
        <begin position="120"/>
        <end position="142"/>
    </location>
</feature>
<feature type="transmembrane region" description="Helical" evidence="5">
    <location>
        <begin position="163"/>
        <end position="185"/>
    </location>
</feature>
<dbReference type="AlphaFoldDB" id="A0AAJ1EII4"/>
<dbReference type="PANTHER" id="PTHR11432">
    <property type="entry name" value="NADH DEHYDROGENASE SUBUNIT 1"/>
    <property type="match status" value="1"/>
</dbReference>
<proteinExistence type="inferred from homology"/>